<dbReference type="Gene3D" id="3.40.50.10140">
    <property type="entry name" value="Toll/interleukin-1 receptor homology (TIR) domain"/>
    <property type="match status" value="1"/>
</dbReference>
<sequence>MMRGMNMSNKDFFISYNKNDVQWAEWIAWVLEAKGYQTVIQAWDFRPGNNFILKMQEAASQCQRTIAVLSQDYLNSAFTQPEWASAFVHDPTGNQSTLLTVRVKPCELEGLLKPLIYIDLLDKPADEAEEALLQGVQLGRAKPNQAPVFPGAAAKTVPFPGNRVNP</sequence>
<protein>
    <submittedName>
        <fullName evidence="2">TIR domain-containing protein</fullName>
    </submittedName>
</protein>
<evidence type="ECO:0000259" key="1">
    <source>
        <dbReference type="PROSITE" id="PS50104"/>
    </source>
</evidence>
<dbReference type="InterPro" id="IPR035897">
    <property type="entry name" value="Toll_tir_struct_dom_sf"/>
</dbReference>
<dbReference type="AlphaFoldDB" id="A0A7X2ZF45"/>
<reference evidence="2 3" key="1">
    <citation type="submission" date="2019-11" db="EMBL/GenBank/DDBJ databases">
        <title>Draft genome sequences of five Paenibacillus species of dairy origin.</title>
        <authorList>
            <person name="Olajide A.M."/>
            <person name="Chen S."/>
            <person name="Lapointe G."/>
        </authorList>
    </citation>
    <scope>NUCLEOTIDE SEQUENCE [LARGE SCALE GENOMIC DNA]</scope>
    <source>
        <strain evidence="2 3">2CS3</strain>
    </source>
</reference>
<dbReference type="SUPFAM" id="SSF52200">
    <property type="entry name" value="Toll/Interleukin receptor TIR domain"/>
    <property type="match status" value="1"/>
</dbReference>
<evidence type="ECO:0000313" key="3">
    <source>
        <dbReference type="Proteomes" id="UP000450917"/>
    </source>
</evidence>
<dbReference type="GO" id="GO:0007165">
    <property type="term" value="P:signal transduction"/>
    <property type="evidence" value="ECO:0007669"/>
    <property type="project" value="InterPro"/>
</dbReference>
<proteinExistence type="predicted"/>
<keyword evidence="3" id="KW-1185">Reference proteome</keyword>
<dbReference type="EMBL" id="WNZX01000030">
    <property type="protein sequence ID" value="MUG73683.1"/>
    <property type="molecule type" value="Genomic_DNA"/>
</dbReference>
<organism evidence="2 3">
    <name type="scientific">Paenibacillus validus</name>
    <dbReference type="NCBI Taxonomy" id="44253"/>
    <lineage>
        <taxon>Bacteria</taxon>
        <taxon>Bacillati</taxon>
        <taxon>Bacillota</taxon>
        <taxon>Bacilli</taxon>
        <taxon>Bacillales</taxon>
        <taxon>Paenibacillaceae</taxon>
        <taxon>Paenibacillus</taxon>
    </lineage>
</organism>
<dbReference type="InterPro" id="IPR000157">
    <property type="entry name" value="TIR_dom"/>
</dbReference>
<comment type="caution">
    <text evidence="2">The sequence shown here is derived from an EMBL/GenBank/DDBJ whole genome shotgun (WGS) entry which is preliminary data.</text>
</comment>
<evidence type="ECO:0000313" key="2">
    <source>
        <dbReference type="EMBL" id="MUG73683.1"/>
    </source>
</evidence>
<name>A0A7X2ZF45_9BACL</name>
<accession>A0A7X2ZF45</accession>
<dbReference type="PROSITE" id="PS50104">
    <property type="entry name" value="TIR"/>
    <property type="match status" value="1"/>
</dbReference>
<dbReference type="Proteomes" id="UP000450917">
    <property type="component" value="Unassembled WGS sequence"/>
</dbReference>
<dbReference type="SMART" id="SM00255">
    <property type="entry name" value="TIR"/>
    <property type="match status" value="1"/>
</dbReference>
<dbReference type="Pfam" id="PF13676">
    <property type="entry name" value="TIR_2"/>
    <property type="match status" value="1"/>
</dbReference>
<feature type="domain" description="TIR" evidence="1">
    <location>
        <begin position="8"/>
        <end position="132"/>
    </location>
</feature>
<gene>
    <name evidence="2" type="ORF">GNP93_23965</name>
</gene>